<dbReference type="InterPro" id="IPR003661">
    <property type="entry name" value="HisK_dim/P_dom"/>
</dbReference>
<dbReference type="InterPro" id="IPR004358">
    <property type="entry name" value="Sig_transdc_His_kin-like_C"/>
</dbReference>
<keyword evidence="4" id="KW-0808">Transferase</keyword>
<dbReference type="SUPFAM" id="SSF55874">
    <property type="entry name" value="ATPase domain of HSP90 chaperone/DNA topoisomerase II/histidine kinase"/>
    <property type="match status" value="1"/>
</dbReference>
<evidence type="ECO:0000256" key="5">
    <source>
        <dbReference type="ARBA" id="ARBA00022777"/>
    </source>
</evidence>
<feature type="transmembrane region" description="Helical" evidence="8">
    <location>
        <begin position="188"/>
        <end position="212"/>
    </location>
</feature>
<dbReference type="GO" id="GO:0000155">
    <property type="term" value="F:phosphorelay sensor kinase activity"/>
    <property type="evidence" value="ECO:0007669"/>
    <property type="project" value="InterPro"/>
</dbReference>
<dbReference type="InterPro" id="IPR036097">
    <property type="entry name" value="HisK_dim/P_sf"/>
</dbReference>
<dbReference type="InterPro" id="IPR013655">
    <property type="entry name" value="PAS_fold_3"/>
</dbReference>
<feature type="domain" description="PAS" evidence="10">
    <location>
        <begin position="240"/>
        <end position="289"/>
    </location>
</feature>
<evidence type="ECO:0000259" key="11">
    <source>
        <dbReference type="PROSITE" id="PS50113"/>
    </source>
</evidence>
<dbReference type="Pfam" id="PF08447">
    <property type="entry name" value="PAS_3"/>
    <property type="match status" value="2"/>
</dbReference>
<keyword evidence="5" id="KW-0418">Kinase</keyword>
<dbReference type="SUPFAM" id="SSF55785">
    <property type="entry name" value="PYP-like sensor domain (PAS domain)"/>
    <property type="match status" value="2"/>
</dbReference>
<dbReference type="PROSITE" id="PS50109">
    <property type="entry name" value="HIS_KIN"/>
    <property type="match status" value="1"/>
</dbReference>
<proteinExistence type="predicted"/>
<evidence type="ECO:0000259" key="10">
    <source>
        <dbReference type="PROSITE" id="PS50112"/>
    </source>
</evidence>
<dbReference type="CDD" id="cd00130">
    <property type="entry name" value="PAS"/>
    <property type="match status" value="2"/>
</dbReference>
<dbReference type="InterPro" id="IPR036890">
    <property type="entry name" value="HATPase_C_sf"/>
</dbReference>
<keyword evidence="3" id="KW-0597">Phosphoprotein</keyword>
<dbReference type="OrthoDB" id="341208at2"/>
<dbReference type="SMART" id="SM00388">
    <property type="entry name" value="HisKA"/>
    <property type="match status" value="1"/>
</dbReference>
<feature type="coiled-coil region" evidence="6">
    <location>
        <begin position="472"/>
        <end position="499"/>
    </location>
</feature>
<dbReference type="AlphaFoldDB" id="A0A5M6IDC6"/>
<dbReference type="SMART" id="SM00387">
    <property type="entry name" value="HATPase_c"/>
    <property type="match status" value="1"/>
</dbReference>
<dbReference type="NCBIfam" id="TIGR00229">
    <property type="entry name" value="sensory_box"/>
    <property type="match status" value="1"/>
</dbReference>
<dbReference type="InterPro" id="IPR003594">
    <property type="entry name" value="HATPase_dom"/>
</dbReference>
<dbReference type="Gene3D" id="3.30.565.10">
    <property type="entry name" value="Histidine kinase-like ATPase, C-terminal domain"/>
    <property type="match status" value="1"/>
</dbReference>
<feature type="transmembrane region" description="Helical" evidence="8">
    <location>
        <begin position="92"/>
        <end position="114"/>
    </location>
</feature>
<dbReference type="InterPro" id="IPR000700">
    <property type="entry name" value="PAS-assoc_C"/>
</dbReference>
<dbReference type="Proteomes" id="UP000324065">
    <property type="component" value="Unassembled WGS sequence"/>
</dbReference>
<dbReference type="SMART" id="SM00086">
    <property type="entry name" value="PAC"/>
    <property type="match status" value="1"/>
</dbReference>
<feature type="transmembrane region" description="Helical" evidence="8">
    <location>
        <begin position="120"/>
        <end position="143"/>
    </location>
</feature>
<evidence type="ECO:0000313" key="12">
    <source>
        <dbReference type="EMBL" id="KAA5605735.1"/>
    </source>
</evidence>
<dbReference type="PANTHER" id="PTHR43304:SF1">
    <property type="entry name" value="PAC DOMAIN-CONTAINING PROTEIN"/>
    <property type="match status" value="1"/>
</dbReference>
<dbReference type="Pfam" id="PF02518">
    <property type="entry name" value="HATPase_c"/>
    <property type="match status" value="1"/>
</dbReference>
<gene>
    <name evidence="12" type="ORF">F1188_08905</name>
</gene>
<dbReference type="Gene3D" id="3.30.450.20">
    <property type="entry name" value="PAS domain"/>
    <property type="match status" value="2"/>
</dbReference>
<keyword evidence="13" id="KW-1185">Reference proteome</keyword>
<evidence type="ECO:0000256" key="2">
    <source>
        <dbReference type="ARBA" id="ARBA00012438"/>
    </source>
</evidence>
<feature type="transmembrane region" description="Helical" evidence="8">
    <location>
        <begin position="37"/>
        <end position="55"/>
    </location>
</feature>
<evidence type="ECO:0000256" key="7">
    <source>
        <dbReference type="SAM" id="MobiDB-lite"/>
    </source>
</evidence>
<feature type="transmembrane region" description="Helical" evidence="8">
    <location>
        <begin position="155"/>
        <end position="176"/>
    </location>
</feature>
<keyword evidence="8" id="KW-1133">Transmembrane helix</keyword>
<name>A0A5M6IDC6_9PROT</name>
<dbReference type="PRINTS" id="PR00344">
    <property type="entry name" value="BCTRLSENSOR"/>
</dbReference>
<evidence type="ECO:0000256" key="1">
    <source>
        <dbReference type="ARBA" id="ARBA00000085"/>
    </source>
</evidence>
<protein>
    <recommendedName>
        <fullName evidence="2">histidine kinase</fullName>
        <ecNumber evidence="2">2.7.13.3</ecNumber>
    </recommendedName>
</protein>
<evidence type="ECO:0000313" key="13">
    <source>
        <dbReference type="Proteomes" id="UP000324065"/>
    </source>
</evidence>
<evidence type="ECO:0000256" key="8">
    <source>
        <dbReference type="SAM" id="Phobius"/>
    </source>
</evidence>
<feature type="transmembrane region" description="Helical" evidence="8">
    <location>
        <begin position="6"/>
        <end position="25"/>
    </location>
</feature>
<dbReference type="SMART" id="SM00091">
    <property type="entry name" value="PAS"/>
    <property type="match status" value="2"/>
</dbReference>
<dbReference type="Gene3D" id="1.10.287.130">
    <property type="match status" value="1"/>
</dbReference>
<feature type="domain" description="Histidine kinase" evidence="9">
    <location>
        <begin position="523"/>
        <end position="744"/>
    </location>
</feature>
<keyword evidence="6" id="KW-0175">Coiled coil</keyword>
<keyword evidence="8" id="KW-0812">Transmembrane</keyword>
<dbReference type="PROSITE" id="PS50112">
    <property type="entry name" value="PAS"/>
    <property type="match status" value="1"/>
</dbReference>
<dbReference type="RefSeq" id="WP_150062065.1">
    <property type="nucleotide sequence ID" value="NZ_JACHII010000004.1"/>
</dbReference>
<evidence type="ECO:0000256" key="6">
    <source>
        <dbReference type="SAM" id="Coils"/>
    </source>
</evidence>
<comment type="caution">
    <text evidence="12">The sequence shown here is derived from an EMBL/GenBank/DDBJ whole genome shotgun (WGS) entry which is preliminary data.</text>
</comment>
<evidence type="ECO:0000259" key="9">
    <source>
        <dbReference type="PROSITE" id="PS50109"/>
    </source>
</evidence>
<dbReference type="PROSITE" id="PS50113">
    <property type="entry name" value="PAC"/>
    <property type="match status" value="1"/>
</dbReference>
<dbReference type="PANTHER" id="PTHR43304">
    <property type="entry name" value="PHYTOCHROME-LIKE PROTEIN CPH1"/>
    <property type="match status" value="1"/>
</dbReference>
<comment type="catalytic activity">
    <reaction evidence="1">
        <text>ATP + protein L-histidine = ADP + protein N-phospho-L-histidine.</text>
        <dbReference type="EC" id="2.7.13.3"/>
    </reaction>
</comment>
<sequence length="767" mass="82290">MLDIQTLLIVAVLAALILAWSMGILFRRPPWPPEAGYWSAAGLLIAAGAGLIAARNHAPDTLSIVVANLAIIGGETGFLAGVEVYCGRRPGVWLPAIVLMSTLAGLLAFTFGSFDTDARIVVVSVAQAVMCGAVAWFLIRYVVRRPGHHALDGIAALPFALHAVASVGRAIATVLYDHEVGPFLQAGPIQAAALLEAIAFLTLVTVALNFLIISRERARAEDVIWATGAGTWDWSIARDVVRVNARWAEMLGFTRAELDPVTGRQWRSRIHPADLARVERHVRDHLEGQTPIYEVEARLQHKDGHYIWVRHGGRVVEWDADGTALRMTGTHTDVTAGVARAQEIQAQRNLLAKLARQIPGVIYQVVLGPDGVLRFPYASDGLQDVFGLSPDAVEDDGAMVFDRLQREDRARVLDELRHSARTLETWRSEFRVIGPEGALSWYEGHATPESLPDGGVLWHGLITTIDARIRKRQALERYARDLEYAHQQLEDQAAALSDLAATHAATSELLSREVATKNRFFGIVAHDLRSPLTALLGLTDLLVQGAETKPAAELRAFAQHIHDSTRNLYTLLEQLLDWARLQMGSTAPRARDVPLAPLVTQALLPARAAATAKGIGLEVNVPADLAAHVDADMLHAVLRNLMSNAIKFTPTGGRIWITAGVAPDRDTIWLAVNDTGVGLDPAATPDLFNVAVKTTTPGTGGEKGTGLGLPLCAEMIRLNGGTITAEPGADGIGATVRVTLPAGQDAGQDEGVHGGATPSGDSVAASM</sequence>
<dbReference type="EC" id="2.7.13.3" evidence="2"/>
<dbReference type="CDD" id="cd00082">
    <property type="entry name" value="HisKA"/>
    <property type="match status" value="1"/>
</dbReference>
<dbReference type="InterPro" id="IPR001610">
    <property type="entry name" value="PAC"/>
</dbReference>
<evidence type="ECO:0000256" key="3">
    <source>
        <dbReference type="ARBA" id="ARBA00022553"/>
    </source>
</evidence>
<organism evidence="12 13">
    <name type="scientific">Roseospira marina</name>
    <dbReference type="NCBI Taxonomy" id="140057"/>
    <lineage>
        <taxon>Bacteria</taxon>
        <taxon>Pseudomonadati</taxon>
        <taxon>Pseudomonadota</taxon>
        <taxon>Alphaproteobacteria</taxon>
        <taxon>Rhodospirillales</taxon>
        <taxon>Rhodospirillaceae</taxon>
        <taxon>Roseospira</taxon>
    </lineage>
</organism>
<feature type="domain" description="PAC" evidence="11">
    <location>
        <begin position="293"/>
        <end position="346"/>
    </location>
</feature>
<feature type="region of interest" description="Disordered" evidence="7">
    <location>
        <begin position="744"/>
        <end position="767"/>
    </location>
</feature>
<dbReference type="InterPro" id="IPR000014">
    <property type="entry name" value="PAS"/>
</dbReference>
<dbReference type="EMBL" id="VWPJ01000007">
    <property type="protein sequence ID" value="KAA5605735.1"/>
    <property type="molecule type" value="Genomic_DNA"/>
</dbReference>
<accession>A0A5M6IDC6</accession>
<keyword evidence="8" id="KW-0472">Membrane</keyword>
<dbReference type="InterPro" id="IPR052162">
    <property type="entry name" value="Sensor_kinase/Photoreceptor"/>
</dbReference>
<reference evidence="12 13" key="1">
    <citation type="submission" date="2019-09" db="EMBL/GenBank/DDBJ databases">
        <title>Genome sequence of Roseospira marina, one of the more divergent members of the non-sulfur purple photosynthetic bacterial family, the Rhodospirillaceae.</title>
        <authorList>
            <person name="Meyer T."/>
            <person name="Kyndt J."/>
        </authorList>
    </citation>
    <scope>NUCLEOTIDE SEQUENCE [LARGE SCALE GENOMIC DNA]</scope>
    <source>
        <strain evidence="12 13">DSM 15113</strain>
    </source>
</reference>
<dbReference type="Pfam" id="PF00512">
    <property type="entry name" value="HisKA"/>
    <property type="match status" value="1"/>
</dbReference>
<feature type="transmembrane region" description="Helical" evidence="8">
    <location>
        <begin position="61"/>
        <end position="80"/>
    </location>
</feature>
<evidence type="ECO:0000256" key="4">
    <source>
        <dbReference type="ARBA" id="ARBA00022679"/>
    </source>
</evidence>
<dbReference type="SUPFAM" id="SSF47384">
    <property type="entry name" value="Homodimeric domain of signal transducing histidine kinase"/>
    <property type="match status" value="1"/>
</dbReference>
<dbReference type="InterPro" id="IPR035965">
    <property type="entry name" value="PAS-like_dom_sf"/>
</dbReference>
<dbReference type="InterPro" id="IPR005467">
    <property type="entry name" value="His_kinase_dom"/>
</dbReference>